<dbReference type="CDD" id="cd11524">
    <property type="entry name" value="SYLF"/>
    <property type="match status" value="1"/>
</dbReference>
<protein>
    <recommendedName>
        <fullName evidence="1">Ysc84 actin-binding domain-containing protein</fullName>
    </recommendedName>
</protein>
<organism evidence="2 3">
    <name type="scientific">Roseimaritima ulvae</name>
    <dbReference type="NCBI Taxonomy" id="980254"/>
    <lineage>
        <taxon>Bacteria</taxon>
        <taxon>Pseudomonadati</taxon>
        <taxon>Planctomycetota</taxon>
        <taxon>Planctomycetia</taxon>
        <taxon>Pirellulales</taxon>
        <taxon>Pirellulaceae</taxon>
        <taxon>Roseimaritima</taxon>
    </lineage>
</organism>
<gene>
    <name evidence="2" type="ORF">UC8_54120</name>
</gene>
<dbReference type="InterPro" id="IPR051702">
    <property type="entry name" value="SH3_domain_YSC84-like"/>
</dbReference>
<dbReference type="Proteomes" id="UP000325286">
    <property type="component" value="Chromosome"/>
</dbReference>
<dbReference type="InterPro" id="IPR007461">
    <property type="entry name" value="Ysc84_actin-binding"/>
</dbReference>
<evidence type="ECO:0000259" key="1">
    <source>
        <dbReference type="Pfam" id="PF04366"/>
    </source>
</evidence>
<evidence type="ECO:0000313" key="2">
    <source>
        <dbReference type="EMBL" id="QEG43365.1"/>
    </source>
</evidence>
<dbReference type="GO" id="GO:0035091">
    <property type="term" value="F:phosphatidylinositol binding"/>
    <property type="evidence" value="ECO:0007669"/>
    <property type="project" value="TreeGrafter"/>
</dbReference>
<keyword evidence="3" id="KW-1185">Reference proteome</keyword>
<dbReference type="PANTHER" id="PTHR15629">
    <property type="entry name" value="SH3YL1 PROTEIN"/>
    <property type="match status" value="1"/>
</dbReference>
<accession>A0A5B9R0T8</accession>
<dbReference type="PANTHER" id="PTHR15629:SF2">
    <property type="entry name" value="SH3 DOMAIN-CONTAINING YSC84-LIKE PROTEIN 1"/>
    <property type="match status" value="1"/>
</dbReference>
<dbReference type="EMBL" id="CP042914">
    <property type="protein sequence ID" value="QEG43365.1"/>
    <property type="molecule type" value="Genomic_DNA"/>
</dbReference>
<proteinExistence type="predicted"/>
<dbReference type="RefSeq" id="WP_068142476.1">
    <property type="nucleotide sequence ID" value="NZ_CP042914.1"/>
</dbReference>
<dbReference type="Pfam" id="PF04366">
    <property type="entry name" value="Ysc84"/>
    <property type="match status" value="1"/>
</dbReference>
<reference evidence="2 3" key="1">
    <citation type="submission" date="2019-08" db="EMBL/GenBank/DDBJ databases">
        <title>Deep-cultivation of Planctomycetes and their phenomic and genomic characterization uncovers novel biology.</title>
        <authorList>
            <person name="Wiegand S."/>
            <person name="Jogler M."/>
            <person name="Boedeker C."/>
            <person name="Pinto D."/>
            <person name="Vollmers J."/>
            <person name="Rivas-Marin E."/>
            <person name="Kohn T."/>
            <person name="Peeters S.H."/>
            <person name="Heuer A."/>
            <person name="Rast P."/>
            <person name="Oberbeckmann S."/>
            <person name="Bunk B."/>
            <person name="Jeske O."/>
            <person name="Meyerdierks A."/>
            <person name="Storesund J.E."/>
            <person name="Kallscheuer N."/>
            <person name="Luecker S."/>
            <person name="Lage O.M."/>
            <person name="Pohl T."/>
            <person name="Merkel B.J."/>
            <person name="Hornburger P."/>
            <person name="Mueller R.-W."/>
            <person name="Bruemmer F."/>
            <person name="Labrenz M."/>
            <person name="Spormann A.M."/>
            <person name="Op den Camp H."/>
            <person name="Overmann J."/>
            <person name="Amann R."/>
            <person name="Jetten M.S.M."/>
            <person name="Mascher T."/>
            <person name="Medema M.H."/>
            <person name="Devos D.P."/>
            <person name="Kaster A.-K."/>
            <person name="Ovreas L."/>
            <person name="Rohde M."/>
            <person name="Galperin M.Y."/>
            <person name="Jogler C."/>
        </authorList>
    </citation>
    <scope>NUCLEOTIDE SEQUENCE [LARGE SCALE GENOMIC DNA]</scope>
    <source>
        <strain evidence="2 3">UC8</strain>
    </source>
</reference>
<dbReference type="AlphaFoldDB" id="A0A5B9R0T8"/>
<sequence>MQRNACLKPLWGLLLFAAVAFTGPVARGQFAEERTIQMAAVVLNEAMATPGNRIPQSLLENAHGVAIIPNVVKGSFIVGARHGRGVLFVREPNGVWHAPVFITLTGGNIGWQVGVQASDLVLVFKTERSIQGILDGKLTLGADAAAAAGPVGRQGGVATDGQLQAEIYTYSRSRGLFAGVSVDGSVVQMDRFANGSYYRSGPGQEVVVPQAAAQLTQVVATYAGNQPIVPAPEYASAAPSDPFVKQYGARESDVLRAQLVEISPRLFNLLDERWTAYLALPIPLLRGEDPDPAALQATIQNFTAAASDPQYQQLTGRPEFQSVYALLKHYQQSLNASPTALQLPPPPQ</sequence>
<feature type="domain" description="Ysc84 actin-binding" evidence="1">
    <location>
        <begin position="106"/>
        <end position="219"/>
    </location>
</feature>
<dbReference type="KEGG" id="rul:UC8_54120"/>
<evidence type="ECO:0000313" key="3">
    <source>
        <dbReference type="Proteomes" id="UP000325286"/>
    </source>
</evidence>
<name>A0A5B9R0T8_9BACT</name>